<reference evidence="2" key="1">
    <citation type="submission" date="2023-03" db="EMBL/GenBank/DDBJ databases">
        <title>Massive genome expansion in bonnet fungi (Mycena s.s.) driven by repeated elements and novel gene families across ecological guilds.</title>
        <authorList>
            <consortium name="Lawrence Berkeley National Laboratory"/>
            <person name="Harder C.B."/>
            <person name="Miyauchi S."/>
            <person name="Viragh M."/>
            <person name="Kuo A."/>
            <person name="Thoen E."/>
            <person name="Andreopoulos B."/>
            <person name="Lu D."/>
            <person name="Skrede I."/>
            <person name="Drula E."/>
            <person name="Henrissat B."/>
            <person name="Morin E."/>
            <person name="Kohler A."/>
            <person name="Barry K."/>
            <person name="LaButti K."/>
            <person name="Morin E."/>
            <person name="Salamov A."/>
            <person name="Lipzen A."/>
            <person name="Mereny Z."/>
            <person name="Hegedus B."/>
            <person name="Baldrian P."/>
            <person name="Stursova M."/>
            <person name="Weitz H."/>
            <person name="Taylor A."/>
            <person name="Grigoriev I.V."/>
            <person name="Nagy L.G."/>
            <person name="Martin F."/>
            <person name="Kauserud H."/>
        </authorList>
    </citation>
    <scope>NUCLEOTIDE SEQUENCE</scope>
    <source>
        <strain evidence="2">9144</strain>
    </source>
</reference>
<proteinExistence type="predicted"/>
<organism evidence="2 3">
    <name type="scientific">Mycena pura</name>
    <dbReference type="NCBI Taxonomy" id="153505"/>
    <lineage>
        <taxon>Eukaryota</taxon>
        <taxon>Fungi</taxon>
        <taxon>Dikarya</taxon>
        <taxon>Basidiomycota</taxon>
        <taxon>Agaricomycotina</taxon>
        <taxon>Agaricomycetes</taxon>
        <taxon>Agaricomycetidae</taxon>
        <taxon>Agaricales</taxon>
        <taxon>Marasmiineae</taxon>
        <taxon>Mycenaceae</taxon>
        <taxon>Mycena</taxon>
    </lineage>
</organism>
<keyword evidence="3" id="KW-1185">Reference proteome</keyword>
<comment type="caution">
    <text evidence="2">The sequence shown here is derived from an EMBL/GenBank/DDBJ whole genome shotgun (WGS) entry which is preliminary data.</text>
</comment>
<evidence type="ECO:0000256" key="1">
    <source>
        <dbReference type="SAM" id="MobiDB-lite"/>
    </source>
</evidence>
<dbReference type="EMBL" id="JARJCW010000006">
    <property type="protein sequence ID" value="KAJ7223552.1"/>
    <property type="molecule type" value="Genomic_DNA"/>
</dbReference>
<evidence type="ECO:0000313" key="3">
    <source>
        <dbReference type="Proteomes" id="UP001219525"/>
    </source>
</evidence>
<feature type="region of interest" description="Disordered" evidence="1">
    <location>
        <begin position="231"/>
        <end position="271"/>
    </location>
</feature>
<gene>
    <name evidence="2" type="ORF">GGX14DRAFT_387864</name>
</gene>
<feature type="region of interest" description="Disordered" evidence="1">
    <location>
        <begin position="122"/>
        <end position="149"/>
    </location>
</feature>
<name>A0AAD7E293_9AGAR</name>
<feature type="region of interest" description="Disordered" evidence="1">
    <location>
        <begin position="34"/>
        <end position="60"/>
    </location>
</feature>
<sequence>MAAQGMLQTGAAIQHMFNGFGHAPTGGHFLAKPPPLSLLFNPPSHAQSSVPAGRKGHSNPAAQRLTRALCTLVSQPVQCPFSTAFSVPEAFKPDERHPCNALPGQAPGHYLLTTSGILRGVPGGSDALGRASSPQPGQARPDEAQARPGLTAGLSGLRARASPNSSPGPRLRPGLGYCKHGSCVLPYRWPFRVTFLPRIRSVTTCMLEKMCTQAPAQAWASGPAWASAGLGLGLDNLKPRPTQARPKPGHPGQARPGTSLPGGPGRGDKKHVTATGAVALMGTESHFDVQKVRLRTLGG</sequence>
<accession>A0AAD7E293</accession>
<dbReference type="Proteomes" id="UP001219525">
    <property type="component" value="Unassembled WGS sequence"/>
</dbReference>
<evidence type="ECO:0000313" key="2">
    <source>
        <dbReference type="EMBL" id="KAJ7223552.1"/>
    </source>
</evidence>
<dbReference type="AlphaFoldDB" id="A0AAD7E293"/>
<protein>
    <submittedName>
        <fullName evidence="2">Uncharacterized protein</fullName>
    </submittedName>
</protein>